<dbReference type="RefSeq" id="WP_379497489.1">
    <property type="nucleotide sequence ID" value="NZ_JBHSAO010000011.1"/>
</dbReference>
<dbReference type="EMBL" id="JBHSAO010000011">
    <property type="protein sequence ID" value="MFC4024989.1"/>
    <property type="molecule type" value="Genomic_DNA"/>
</dbReference>
<comment type="caution">
    <text evidence="1">The sequence shown here is derived from an EMBL/GenBank/DDBJ whole genome shotgun (WGS) entry which is preliminary data.</text>
</comment>
<keyword evidence="2" id="KW-1185">Reference proteome</keyword>
<organism evidence="1 2">
    <name type="scientific">Oceanobacillus longus</name>
    <dbReference type="NCBI Taxonomy" id="930120"/>
    <lineage>
        <taxon>Bacteria</taxon>
        <taxon>Bacillati</taxon>
        <taxon>Bacillota</taxon>
        <taxon>Bacilli</taxon>
        <taxon>Bacillales</taxon>
        <taxon>Bacillaceae</taxon>
        <taxon>Oceanobacillus</taxon>
    </lineage>
</organism>
<evidence type="ECO:0000313" key="1">
    <source>
        <dbReference type="EMBL" id="MFC4024989.1"/>
    </source>
</evidence>
<sequence>MNSAVVKNIGYVSPIQQFEQLIQNGCGVNIPCGKHKEDHYDDGTQALTSDNSIAWFVTSY</sequence>
<dbReference type="Proteomes" id="UP001595772">
    <property type="component" value="Unassembled WGS sequence"/>
</dbReference>
<name>A0ABV8H3N0_9BACI</name>
<proteinExistence type="predicted"/>
<accession>A0ABV8H3N0</accession>
<evidence type="ECO:0000313" key="2">
    <source>
        <dbReference type="Proteomes" id="UP001595772"/>
    </source>
</evidence>
<reference evidence="2" key="1">
    <citation type="journal article" date="2019" name="Int. J. Syst. Evol. Microbiol.">
        <title>The Global Catalogue of Microorganisms (GCM) 10K type strain sequencing project: providing services to taxonomists for standard genome sequencing and annotation.</title>
        <authorList>
            <consortium name="The Broad Institute Genomics Platform"/>
            <consortium name="The Broad Institute Genome Sequencing Center for Infectious Disease"/>
            <person name="Wu L."/>
            <person name="Ma J."/>
        </authorList>
    </citation>
    <scope>NUCLEOTIDE SEQUENCE [LARGE SCALE GENOMIC DNA]</scope>
    <source>
        <strain evidence="2">IBRC-M 10703</strain>
    </source>
</reference>
<gene>
    <name evidence="1" type="ORF">ACFOUV_14440</name>
</gene>
<protein>
    <submittedName>
        <fullName evidence="1">Uncharacterized protein</fullName>
    </submittedName>
</protein>